<sequence>MQSDMNNNKMERMNDEFRDREKVAIDLQKNNSPLINSYQIYHNYIRPYMELDGKTPAKKCGIEVRGDNKWSTLIQNTSKVSRNST</sequence>
<dbReference type="AlphaFoldDB" id="A0A2H1FGX7"/>
<accession>A0A2H1FGX7</accession>
<name>A0A2H1FGX7_9ARCH</name>
<evidence type="ECO:0000313" key="2">
    <source>
        <dbReference type="Proteomes" id="UP000230607"/>
    </source>
</evidence>
<keyword evidence="2" id="KW-1185">Reference proteome</keyword>
<organism evidence="1 2">
    <name type="scientific">Candidatus Nitrosotalea okcheonensis</name>
    <dbReference type="NCBI Taxonomy" id="1903276"/>
    <lineage>
        <taxon>Archaea</taxon>
        <taxon>Nitrososphaerota</taxon>
        <taxon>Nitrososphaeria</taxon>
        <taxon>Nitrosotaleales</taxon>
        <taxon>Nitrosotaleaceae</taxon>
        <taxon>Nitrosotalea</taxon>
    </lineage>
</organism>
<gene>
    <name evidence="1" type="ORF">NCS_11825</name>
</gene>
<dbReference type="Proteomes" id="UP000230607">
    <property type="component" value="Chromosome 1"/>
</dbReference>
<protein>
    <submittedName>
        <fullName evidence="1">Transposase</fullName>
    </submittedName>
</protein>
<evidence type="ECO:0000313" key="1">
    <source>
        <dbReference type="EMBL" id="SMH72013.1"/>
    </source>
</evidence>
<reference evidence="2" key="1">
    <citation type="submission" date="2017-03" db="EMBL/GenBank/DDBJ databases">
        <authorList>
            <person name="Herbold C."/>
        </authorList>
    </citation>
    <scope>NUCLEOTIDE SEQUENCE [LARGE SCALE GENOMIC DNA]</scope>
</reference>
<proteinExistence type="predicted"/>
<dbReference type="EMBL" id="LT841358">
    <property type="protein sequence ID" value="SMH72013.1"/>
    <property type="molecule type" value="Genomic_DNA"/>
</dbReference>